<sequence length="100" mass="11218">MRRKLGLLDGKHASSSVDLSRLNDSVTTTPSTSSEALSRSQLSAPSTPHVRRSRSMEFEINGTHCVFRPHIPTPIMEILCGRPENIRTFVDNLVFLLNRE</sequence>
<reference evidence="1" key="1">
    <citation type="submission" date="2022-06" db="EMBL/GenBank/DDBJ databases">
        <title>Phylogenomic reconstructions and comparative analyses of Kickxellomycotina fungi.</title>
        <authorList>
            <person name="Reynolds N.K."/>
            <person name="Stajich J.E."/>
            <person name="Barry K."/>
            <person name="Grigoriev I.V."/>
            <person name="Crous P."/>
            <person name="Smith M.E."/>
        </authorList>
    </citation>
    <scope>NUCLEOTIDE SEQUENCE</scope>
    <source>
        <strain evidence="1">RSA 2271</strain>
    </source>
</reference>
<evidence type="ECO:0000313" key="2">
    <source>
        <dbReference type="Proteomes" id="UP001145114"/>
    </source>
</evidence>
<protein>
    <submittedName>
        <fullName evidence="1">Uncharacterized protein</fullName>
    </submittedName>
</protein>
<keyword evidence="2" id="KW-1185">Reference proteome</keyword>
<evidence type="ECO:0000313" key="1">
    <source>
        <dbReference type="EMBL" id="KAJ1678733.1"/>
    </source>
</evidence>
<organism evidence="1 2">
    <name type="scientific">Spiromyces aspiralis</name>
    <dbReference type="NCBI Taxonomy" id="68401"/>
    <lineage>
        <taxon>Eukaryota</taxon>
        <taxon>Fungi</taxon>
        <taxon>Fungi incertae sedis</taxon>
        <taxon>Zoopagomycota</taxon>
        <taxon>Kickxellomycotina</taxon>
        <taxon>Kickxellomycetes</taxon>
        <taxon>Kickxellales</taxon>
        <taxon>Kickxellaceae</taxon>
        <taxon>Spiromyces</taxon>
    </lineage>
</organism>
<proteinExistence type="predicted"/>
<accession>A0ACC1HQB3</accession>
<comment type="caution">
    <text evidence="1">The sequence shown here is derived from an EMBL/GenBank/DDBJ whole genome shotgun (WGS) entry which is preliminary data.</text>
</comment>
<dbReference type="EMBL" id="JAMZIH010000899">
    <property type="protein sequence ID" value="KAJ1678733.1"/>
    <property type="molecule type" value="Genomic_DNA"/>
</dbReference>
<dbReference type="Proteomes" id="UP001145114">
    <property type="component" value="Unassembled WGS sequence"/>
</dbReference>
<name>A0ACC1HQB3_9FUNG</name>
<gene>
    <name evidence="1" type="ORF">EV182_003456</name>
</gene>
<feature type="non-terminal residue" evidence="1">
    <location>
        <position position="100"/>
    </location>
</feature>